<evidence type="ECO:0000313" key="2">
    <source>
        <dbReference type="Proteomes" id="UP000239757"/>
    </source>
</evidence>
<gene>
    <name evidence="1" type="ORF">GOBAR_AA27070</name>
</gene>
<dbReference type="EMBL" id="KZ666764">
    <property type="protein sequence ID" value="PPR93604.1"/>
    <property type="molecule type" value="Genomic_DNA"/>
</dbReference>
<name>A0A2P5WR72_GOSBA</name>
<evidence type="ECO:0000313" key="1">
    <source>
        <dbReference type="EMBL" id="PPR93604.1"/>
    </source>
</evidence>
<accession>A0A2P5WR72</accession>
<proteinExistence type="predicted"/>
<dbReference type="AlphaFoldDB" id="A0A2P5WR72"/>
<organism evidence="1 2">
    <name type="scientific">Gossypium barbadense</name>
    <name type="common">Sea Island cotton</name>
    <name type="synonym">Hibiscus barbadensis</name>
    <dbReference type="NCBI Taxonomy" id="3634"/>
    <lineage>
        <taxon>Eukaryota</taxon>
        <taxon>Viridiplantae</taxon>
        <taxon>Streptophyta</taxon>
        <taxon>Embryophyta</taxon>
        <taxon>Tracheophyta</taxon>
        <taxon>Spermatophyta</taxon>
        <taxon>Magnoliopsida</taxon>
        <taxon>eudicotyledons</taxon>
        <taxon>Gunneridae</taxon>
        <taxon>Pentapetalae</taxon>
        <taxon>rosids</taxon>
        <taxon>malvids</taxon>
        <taxon>Malvales</taxon>
        <taxon>Malvaceae</taxon>
        <taxon>Malvoideae</taxon>
        <taxon>Gossypium</taxon>
    </lineage>
</organism>
<dbReference type="Proteomes" id="UP000239757">
    <property type="component" value="Unassembled WGS sequence"/>
</dbReference>
<protein>
    <submittedName>
        <fullName evidence="1">Uncharacterized protein</fullName>
    </submittedName>
</protein>
<reference evidence="1 2" key="1">
    <citation type="submission" date="2015-01" db="EMBL/GenBank/DDBJ databases">
        <title>Genome of allotetraploid Gossypium barbadense reveals genomic plasticity and fiber elongation in cotton evolution.</title>
        <authorList>
            <person name="Chen X."/>
            <person name="Liu X."/>
            <person name="Zhao B."/>
            <person name="Zheng H."/>
            <person name="Hu Y."/>
            <person name="Lu G."/>
            <person name="Yang C."/>
            <person name="Chen J."/>
            <person name="Shan C."/>
            <person name="Zhang L."/>
            <person name="Zhou Y."/>
            <person name="Wang L."/>
            <person name="Guo W."/>
            <person name="Bai Y."/>
            <person name="Ruan J."/>
            <person name="Shangguan X."/>
            <person name="Mao Y."/>
            <person name="Jiang J."/>
            <person name="Zhu Y."/>
            <person name="Lei J."/>
            <person name="Kang H."/>
            <person name="Chen S."/>
            <person name="He X."/>
            <person name="Wang R."/>
            <person name="Wang Y."/>
            <person name="Chen J."/>
            <person name="Wang L."/>
            <person name="Yu S."/>
            <person name="Wang B."/>
            <person name="Wei J."/>
            <person name="Song S."/>
            <person name="Lu X."/>
            <person name="Gao Z."/>
            <person name="Gu W."/>
            <person name="Deng X."/>
            <person name="Ma D."/>
            <person name="Wang S."/>
            <person name="Liang W."/>
            <person name="Fang L."/>
            <person name="Cai C."/>
            <person name="Zhu X."/>
            <person name="Zhou B."/>
            <person name="Zhang Y."/>
            <person name="Chen Z."/>
            <person name="Xu S."/>
            <person name="Zhu R."/>
            <person name="Wang S."/>
            <person name="Zhang T."/>
            <person name="Zhao G."/>
        </authorList>
    </citation>
    <scope>NUCLEOTIDE SEQUENCE [LARGE SCALE GENOMIC DNA]</scope>
    <source>
        <strain evidence="2">cv. Xinhai21</strain>
        <tissue evidence="1">Leaf</tissue>
    </source>
</reference>
<sequence>MDNIDFGAYSHWSKPLRCTMARKLDQHVRILRLVKAVGMVGIAHWHCTNQGRTWILLGCSSKLTTESMKKGGDINVRTPNIKESVWGALPATENVEVDFQVEGVFIGCKKISEAKREKRRGCIPIVVEDIADELDELMLAEENAPGNIILRSVALLVGWVDTIEGAIQLGCMGSALLS</sequence>